<evidence type="ECO:0000313" key="2">
    <source>
        <dbReference type="EMBL" id="OUI98335.1"/>
    </source>
</evidence>
<evidence type="ECO:0000313" key="3">
    <source>
        <dbReference type="Proteomes" id="UP000196086"/>
    </source>
</evidence>
<gene>
    <name evidence="2" type="ORF">HK14_15650</name>
</gene>
<protein>
    <recommendedName>
        <fullName evidence="1">Glycine-rich domain-containing protein</fullName>
    </recommendedName>
</protein>
<reference evidence="2 3" key="1">
    <citation type="submission" date="2014-06" db="EMBL/GenBank/DDBJ databases">
        <authorList>
            <person name="Ju J."/>
            <person name="Zhang J."/>
        </authorList>
    </citation>
    <scope>NUCLEOTIDE SEQUENCE [LARGE SCALE GENOMIC DNA]</scope>
    <source>
        <strain evidence="2 3">DsW_47</strain>
    </source>
</reference>
<accession>A0A1Z5YR80</accession>
<dbReference type="Pfam" id="PF21722">
    <property type="entry name" value="Gly_rich_2"/>
    <property type="match status" value="1"/>
</dbReference>
<comment type="caution">
    <text evidence="2">The sequence shown here is derived from an EMBL/GenBank/DDBJ whole genome shotgun (WGS) entry which is preliminary data.</text>
</comment>
<dbReference type="EMBL" id="JOMQ01000095">
    <property type="protein sequence ID" value="OUI98335.1"/>
    <property type="molecule type" value="Genomic_DNA"/>
</dbReference>
<dbReference type="AlphaFoldDB" id="A0A1Z5YR80"/>
<name>A0A1Z5YR80_9PROT</name>
<proteinExistence type="predicted"/>
<feature type="domain" description="Glycine-rich" evidence="1">
    <location>
        <begin position="85"/>
        <end position="298"/>
    </location>
</feature>
<sequence>MVDFTETPGYVVDDQGRRQYANRDDPNLVPGTEIDAVDHNQVRNELVYAVKSAGLTPSNDDDTQLWTAISRGRLLRIVDVQWSQIYTPSSDARVLIVEIQGGGGGGGGAPGSASGSNLSACGSAGAAGGYAKIFVVLGVLPIKDYQLTVGAAGQSFRGAAGGTGGDTSFGSLVTCRGGVGGEIITSMSVGNVAWSGQSLGGDVSVTETKGMQVIDAYQGQNGMNAFLVTSPNNTTVSTPLPPVGASSPMGTGGGNGVSFDVDSQVAGARGFGAGGGGTGATGVGYMRGGSGAAGRILIQELG</sequence>
<dbReference type="RefSeq" id="WP_086652299.1">
    <property type="nucleotide sequence ID" value="NZ_JOMQ01000095.1"/>
</dbReference>
<organism evidence="2 3">
    <name type="scientific">Acetobacter cibinongensis</name>
    <dbReference type="NCBI Taxonomy" id="146475"/>
    <lineage>
        <taxon>Bacteria</taxon>
        <taxon>Pseudomonadati</taxon>
        <taxon>Pseudomonadota</taxon>
        <taxon>Alphaproteobacteria</taxon>
        <taxon>Acetobacterales</taxon>
        <taxon>Acetobacteraceae</taxon>
        <taxon>Acetobacter</taxon>
    </lineage>
</organism>
<dbReference type="Proteomes" id="UP000196086">
    <property type="component" value="Unassembled WGS sequence"/>
</dbReference>
<dbReference type="InterPro" id="IPR049304">
    <property type="entry name" value="Gly_rich_dom"/>
</dbReference>
<evidence type="ECO:0000259" key="1">
    <source>
        <dbReference type="Pfam" id="PF21722"/>
    </source>
</evidence>